<proteinExistence type="predicted"/>
<evidence type="ECO:0000313" key="2">
    <source>
        <dbReference type="Proteomes" id="UP000192333"/>
    </source>
</evidence>
<evidence type="ECO:0000313" key="1">
    <source>
        <dbReference type="EMBL" id="SMD43273.1"/>
    </source>
</evidence>
<evidence type="ECO:0008006" key="3">
    <source>
        <dbReference type="Google" id="ProtNLM"/>
    </source>
</evidence>
<dbReference type="Pfam" id="PF10387">
    <property type="entry name" value="DUF2442"/>
    <property type="match status" value="1"/>
</dbReference>
<sequence length="124" mass="14491">MKRSISKHTTEYLDQLNSAETKGDIEDYIFKPDSLDILIQNHKLKIVGLNFYPDLDLLLFVLNNKKVMKRKISDFKNLKNAGLKDLEKYFISKDGVHWEKLDEDLSLRGLLQYELTHSDVALSY</sequence>
<dbReference type="EMBL" id="LT838813">
    <property type="protein sequence ID" value="SMD43273.1"/>
    <property type="molecule type" value="Genomic_DNA"/>
</dbReference>
<reference evidence="2" key="1">
    <citation type="submission" date="2017-04" db="EMBL/GenBank/DDBJ databases">
        <authorList>
            <person name="Varghese N."/>
            <person name="Submissions S."/>
        </authorList>
    </citation>
    <scope>NUCLEOTIDE SEQUENCE [LARGE SCALE GENOMIC DNA]</scope>
    <source>
        <strain evidence="2">DSM 16537</strain>
    </source>
</reference>
<dbReference type="STRING" id="758820.SAMN00777080_1858"/>
<dbReference type="InterPro" id="IPR018841">
    <property type="entry name" value="DUF2442"/>
</dbReference>
<name>A0A1W2H2W7_9BACT</name>
<gene>
    <name evidence="1" type="ORF">SAMN00777080_1858</name>
</gene>
<keyword evidence="2" id="KW-1185">Reference proteome</keyword>
<dbReference type="Proteomes" id="UP000192333">
    <property type="component" value="Chromosome I"/>
</dbReference>
<accession>A0A1W2H2W7</accession>
<dbReference type="OrthoDB" id="9807561at2"/>
<dbReference type="Gene3D" id="3.30.2020.40">
    <property type="entry name" value="Uncharacterised protein PF10387, DUF2442"/>
    <property type="match status" value="1"/>
</dbReference>
<protein>
    <recommendedName>
        <fullName evidence="3">DUF2442 domain-containing protein</fullName>
    </recommendedName>
</protein>
<organism evidence="1 2">
    <name type="scientific">Aquiflexum balticum DSM 16537</name>
    <dbReference type="NCBI Taxonomy" id="758820"/>
    <lineage>
        <taxon>Bacteria</taxon>
        <taxon>Pseudomonadati</taxon>
        <taxon>Bacteroidota</taxon>
        <taxon>Cytophagia</taxon>
        <taxon>Cytophagales</taxon>
        <taxon>Cyclobacteriaceae</taxon>
        <taxon>Aquiflexum</taxon>
    </lineage>
</organism>
<dbReference type="RefSeq" id="WP_084120010.1">
    <property type="nucleotide sequence ID" value="NZ_LT838813.1"/>
</dbReference>
<dbReference type="AlphaFoldDB" id="A0A1W2H2W7"/>